<dbReference type="RefSeq" id="WP_207982504.1">
    <property type="nucleotide sequence ID" value="NZ_JAGDEL010000046.1"/>
</dbReference>
<dbReference type="InterPro" id="IPR010572">
    <property type="entry name" value="Tail_dom"/>
</dbReference>
<comment type="caution">
    <text evidence="2">The sequence shown here is derived from an EMBL/GenBank/DDBJ whole genome shotgun (WGS) entry which is preliminary data.</text>
</comment>
<reference evidence="2 3" key="1">
    <citation type="submission" date="2021-03" db="EMBL/GenBank/DDBJ databases">
        <title>Whole genome sequence of Metabacillus bambusae BG109.</title>
        <authorList>
            <person name="Jeong J.W."/>
        </authorList>
    </citation>
    <scope>NUCLEOTIDE SEQUENCE [LARGE SCALE GENOMIC DNA]</scope>
    <source>
        <strain evidence="2 3">BG109</strain>
    </source>
</reference>
<gene>
    <name evidence="2" type="ORF">I7822_28995</name>
</gene>
<dbReference type="Pfam" id="PF06605">
    <property type="entry name" value="Prophage_tail"/>
    <property type="match status" value="1"/>
</dbReference>
<dbReference type="EMBL" id="JAGDEL010000046">
    <property type="protein sequence ID" value="MBO1515650.1"/>
    <property type="molecule type" value="Genomic_DNA"/>
</dbReference>
<keyword evidence="3" id="KW-1185">Reference proteome</keyword>
<protein>
    <submittedName>
        <fullName evidence="2">Phage tail protein</fullName>
    </submittedName>
</protein>
<evidence type="ECO:0000313" key="3">
    <source>
        <dbReference type="Proteomes" id="UP000663981"/>
    </source>
</evidence>
<proteinExistence type="predicted"/>
<dbReference type="Proteomes" id="UP000663981">
    <property type="component" value="Unassembled WGS sequence"/>
</dbReference>
<sequence>MYNEGQTAVFIKDLTGREYPAIAVVNRKRRVNGQRELSFSFIYTEINKDFMDYFVEDKGFGWKVLFKNEWYTITHPGYATNGDFFIINVTAILSFFVDLNGYYLQDKVEDKSFTPSEYFQSLFNSTPYSFVMVDNLYSNTLSYEDNQSKTQRFLYGVERFEGEFTVKGKVAYLYDQVGNEKDVILHEDLNINDVTIEVDASGFHTWAKGYGDLPEGDTAGDYQLEVEYRSPLIAKYGEIEGPAIKDGNFKDATSLTNAVKTQVENSYKVSTSINAVDLTNNGYPEMVLEEGDRIWLYVDKLKLNQQVRVVEIDETFDWEGNIINANYTVGNESITSRYKIQQYDTLKDFQDILSGRKRLEYKWLPEAVKRASEIINGNQDSLFKYLPGEIIGINQSNPNGYMRFNTDGIGFSRNGGIDYQTAMTYEGIVADAITTGTLNAALVRIMGANGYMFMDGDQFKAVDPTNANKYVKIIPGKATFSGGGIDIIRPDGFVVMANGMLSYGLDIQESFPFYKSALVNAPEDSVWLNTLSHSLQRCGFYSYEHVTRYLYIQVGRFVTGGGSINVRAVTSSGITLMEFTSNNSNPDDVDSVRTIIVDLGIPTGQAQSFYIEIRAVGEGAQAYYRRVRMWQNG</sequence>
<evidence type="ECO:0000313" key="2">
    <source>
        <dbReference type="EMBL" id="MBO1515650.1"/>
    </source>
</evidence>
<name>A0ABS3NC58_9BACI</name>
<organism evidence="2 3">
    <name type="scientific">Metabacillus bambusae</name>
    <dbReference type="NCBI Taxonomy" id="2795218"/>
    <lineage>
        <taxon>Bacteria</taxon>
        <taxon>Bacillati</taxon>
        <taxon>Bacillota</taxon>
        <taxon>Bacilli</taxon>
        <taxon>Bacillales</taxon>
        <taxon>Bacillaceae</taxon>
        <taxon>Metabacillus</taxon>
    </lineage>
</organism>
<accession>A0ABS3NC58</accession>
<feature type="domain" description="Tail spike" evidence="1">
    <location>
        <begin position="103"/>
        <end position="314"/>
    </location>
</feature>
<evidence type="ECO:0000259" key="1">
    <source>
        <dbReference type="Pfam" id="PF06605"/>
    </source>
</evidence>